<dbReference type="EMBL" id="CP097509">
    <property type="protein sequence ID" value="URE17578.1"/>
    <property type="molecule type" value="Genomic_DNA"/>
</dbReference>
<keyword evidence="2" id="KW-1185">Reference proteome</keyword>
<dbReference type="AlphaFoldDB" id="A0A9E7GR40"/>
<dbReference type="OrthoDB" id="2020166at2759"/>
<sequence length="185" mass="21359">MVQLHRRQGLDDQLQHIKFHPTNEKALWLTDLRLFEVNATRCWSPETVCKGHHFLLFQQIHVMIQLPTHLFLTCNWHQPWRTLNRDLEEEDGETCRLKLGLGGSPEGTNEGSSNYMWSCWKSCFRVSRLLLLLPHHCACFTALTQALLFHGKSSSTFCRTACCPSRYFSHPINLFSTAIFIASIG</sequence>
<name>A0A9E7GR40_9LILI</name>
<evidence type="ECO:0000313" key="2">
    <source>
        <dbReference type="Proteomes" id="UP001055439"/>
    </source>
</evidence>
<proteinExistence type="predicted"/>
<gene>
    <name evidence="1" type="ORF">MUK42_11026</name>
</gene>
<dbReference type="Proteomes" id="UP001055439">
    <property type="component" value="Chromosome 7"/>
</dbReference>
<accession>A0A9E7GR40</accession>
<reference evidence="1" key="1">
    <citation type="submission" date="2022-05" db="EMBL/GenBank/DDBJ databases">
        <title>The Musa troglodytarum L. genome provides insights into the mechanism of non-climacteric behaviour and enrichment of carotenoids.</title>
        <authorList>
            <person name="Wang J."/>
        </authorList>
    </citation>
    <scope>NUCLEOTIDE SEQUENCE</scope>
    <source>
        <tissue evidence="1">Leaf</tissue>
    </source>
</reference>
<evidence type="ECO:0000313" key="1">
    <source>
        <dbReference type="EMBL" id="URE17578.1"/>
    </source>
</evidence>
<protein>
    <submittedName>
        <fullName evidence="1">Uncharacterized protein</fullName>
    </submittedName>
</protein>
<organism evidence="1 2">
    <name type="scientific">Musa troglodytarum</name>
    <name type="common">fe'i banana</name>
    <dbReference type="NCBI Taxonomy" id="320322"/>
    <lineage>
        <taxon>Eukaryota</taxon>
        <taxon>Viridiplantae</taxon>
        <taxon>Streptophyta</taxon>
        <taxon>Embryophyta</taxon>
        <taxon>Tracheophyta</taxon>
        <taxon>Spermatophyta</taxon>
        <taxon>Magnoliopsida</taxon>
        <taxon>Liliopsida</taxon>
        <taxon>Zingiberales</taxon>
        <taxon>Musaceae</taxon>
        <taxon>Musa</taxon>
    </lineage>
</organism>